<organism evidence="3 4">
    <name type="scientific">Pocillopora meandrina</name>
    <dbReference type="NCBI Taxonomy" id="46732"/>
    <lineage>
        <taxon>Eukaryota</taxon>
        <taxon>Metazoa</taxon>
        <taxon>Cnidaria</taxon>
        <taxon>Anthozoa</taxon>
        <taxon>Hexacorallia</taxon>
        <taxon>Scleractinia</taxon>
        <taxon>Astrocoeniina</taxon>
        <taxon>Pocilloporidae</taxon>
        <taxon>Pocillopora</taxon>
    </lineage>
</organism>
<dbReference type="AlphaFoldDB" id="A0AAU9VVW6"/>
<keyword evidence="1" id="KW-0175">Coiled coil</keyword>
<evidence type="ECO:0000313" key="3">
    <source>
        <dbReference type="EMBL" id="CAH3035996.1"/>
    </source>
</evidence>
<dbReference type="Proteomes" id="UP001159428">
    <property type="component" value="Unassembled WGS sequence"/>
</dbReference>
<sequence>MYVDKRYYPCVVLSESEDKDQLIKTKNAMHLTAKKQGGSSGSAGKEKKDKQAGEKNKRKGPSVSKDQTQEDKLKTVKEKEEKKREKNPKKKALDERYLNVPGQMSQLNRSIVIVDKLRRDTEGKEKELERKRGELERREKEIQRKERVVQEPNLKERREQEEITSQRVQRSFQTCLLISF</sequence>
<feature type="compositionally biased region" description="Basic and acidic residues" evidence="2">
    <location>
        <begin position="67"/>
        <end position="84"/>
    </location>
</feature>
<proteinExistence type="predicted"/>
<dbReference type="EMBL" id="CALNXJ010000003">
    <property type="protein sequence ID" value="CAH3035996.1"/>
    <property type="molecule type" value="Genomic_DNA"/>
</dbReference>
<name>A0AAU9VVW6_9CNID</name>
<evidence type="ECO:0000256" key="2">
    <source>
        <dbReference type="SAM" id="MobiDB-lite"/>
    </source>
</evidence>
<evidence type="ECO:0000313" key="4">
    <source>
        <dbReference type="Proteomes" id="UP001159428"/>
    </source>
</evidence>
<comment type="caution">
    <text evidence="3">The sequence shown here is derived from an EMBL/GenBank/DDBJ whole genome shotgun (WGS) entry which is preliminary data.</text>
</comment>
<evidence type="ECO:0000256" key="1">
    <source>
        <dbReference type="SAM" id="Coils"/>
    </source>
</evidence>
<protein>
    <submittedName>
        <fullName evidence="3">Uncharacterized protein</fullName>
    </submittedName>
</protein>
<feature type="region of interest" description="Disordered" evidence="2">
    <location>
        <begin position="18"/>
        <end position="101"/>
    </location>
</feature>
<reference evidence="3 4" key="1">
    <citation type="submission" date="2022-05" db="EMBL/GenBank/DDBJ databases">
        <authorList>
            <consortium name="Genoscope - CEA"/>
            <person name="William W."/>
        </authorList>
    </citation>
    <scope>NUCLEOTIDE SEQUENCE [LARGE SCALE GENOMIC DNA]</scope>
</reference>
<keyword evidence="4" id="KW-1185">Reference proteome</keyword>
<accession>A0AAU9VVW6</accession>
<gene>
    <name evidence="3" type="ORF">PMEA_00016594</name>
</gene>
<feature type="compositionally biased region" description="Basic and acidic residues" evidence="2">
    <location>
        <begin position="44"/>
        <end position="55"/>
    </location>
</feature>
<feature type="coiled-coil region" evidence="1">
    <location>
        <begin position="114"/>
        <end position="148"/>
    </location>
</feature>